<evidence type="ECO:0000256" key="3">
    <source>
        <dbReference type="SAM" id="MobiDB-lite"/>
    </source>
</evidence>
<feature type="region of interest" description="Disordered" evidence="3">
    <location>
        <begin position="466"/>
        <end position="506"/>
    </location>
</feature>
<protein>
    <recommendedName>
        <fullName evidence="4">Elongation factor 1 beta central acidic region eukaryote domain-containing protein</fullName>
    </recommendedName>
</protein>
<feature type="domain" description="Elongation factor 1 beta central acidic region eukaryote" evidence="4">
    <location>
        <begin position="693"/>
        <end position="719"/>
    </location>
</feature>
<feature type="domain" description="Elongation factor 1 beta central acidic region eukaryote" evidence="4">
    <location>
        <begin position="745"/>
        <end position="772"/>
    </location>
</feature>
<dbReference type="EMBL" id="JALLAZ020000806">
    <property type="protein sequence ID" value="KAL3786896.1"/>
    <property type="molecule type" value="Genomic_DNA"/>
</dbReference>
<name>A0ABD3PGU8_9STRA</name>
<feature type="region of interest" description="Disordered" evidence="3">
    <location>
        <begin position="152"/>
        <end position="171"/>
    </location>
</feature>
<dbReference type="SUPFAM" id="SSF48403">
    <property type="entry name" value="Ankyrin repeat"/>
    <property type="match status" value="1"/>
</dbReference>
<accession>A0ABD3PGU8</accession>
<dbReference type="AlphaFoldDB" id="A0ABD3PGU8"/>
<evidence type="ECO:0000313" key="6">
    <source>
        <dbReference type="Proteomes" id="UP001530315"/>
    </source>
</evidence>
<evidence type="ECO:0000256" key="1">
    <source>
        <dbReference type="PROSITE-ProRule" id="PRU00023"/>
    </source>
</evidence>
<feature type="compositionally biased region" description="Basic and acidic residues" evidence="3">
    <location>
        <begin position="477"/>
        <end position="498"/>
    </location>
</feature>
<gene>
    <name evidence="5" type="ORF">ACHAW5_005914</name>
</gene>
<dbReference type="Gene3D" id="1.25.40.20">
    <property type="entry name" value="Ankyrin repeat-containing domain"/>
    <property type="match status" value="1"/>
</dbReference>
<dbReference type="SMART" id="SM00248">
    <property type="entry name" value="ANK"/>
    <property type="match status" value="2"/>
</dbReference>
<feature type="coiled-coil region" evidence="2">
    <location>
        <begin position="621"/>
        <end position="1077"/>
    </location>
</feature>
<feature type="domain" description="Elongation factor 1 beta central acidic region eukaryote" evidence="4">
    <location>
        <begin position="1010"/>
        <end position="1037"/>
    </location>
</feature>
<feature type="domain" description="Elongation factor 1 beta central acidic region eukaryote" evidence="4">
    <location>
        <begin position="1053"/>
        <end position="1079"/>
    </location>
</feature>
<proteinExistence type="predicted"/>
<evidence type="ECO:0000259" key="4">
    <source>
        <dbReference type="SMART" id="SM01182"/>
    </source>
</evidence>
<feature type="repeat" description="ANK" evidence="1">
    <location>
        <begin position="1149"/>
        <end position="1181"/>
    </location>
</feature>
<dbReference type="InterPro" id="IPR036770">
    <property type="entry name" value="Ankyrin_rpt-contain_sf"/>
</dbReference>
<feature type="domain" description="Elongation factor 1 beta central acidic region eukaryote" evidence="4">
    <location>
        <begin position="957"/>
        <end position="984"/>
    </location>
</feature>
<feature type="compositionally biased region" description="Acidic residues" evidence="3">
    <location>
        <begin position="466"/>
        <end position="476"/>
    </location>
</feature>
<feature type="domain" description="Elongation factor 1 beta central acidic region eukaryote" evidence="4">
    <location>
        <begin position="904"/>
        <end position="931"/>
    </location>
</feature>
<keyword evidence="2" id="KW-0175">Coiled coil</keyword>
<feature type="domain" description="Elongation factor 1 beta central acidic region eukaryote" evidence="4">
    <location>
        <begin position="798"/>
        <end position="825"/>
    </location>
</feature>
<dbReference type="Pfam" id="PF12796">
    <property type="entry name" value="Ank_2"/>
    <property type="match status" value="1"/>
</dbReference>
<sequence>MSLLNKTEGEKKSPYDDLEQLDALWASFRLPIPIPVASEGKNDNCDDPSSGHDGWLLELLDLLRLLHTMDRQYANNAKDQNRARASRVMSSQMALAYSTLSRVERTCPFSPRAYESKAEEDSDRIFHQSVHILLQKARNHTEETCAKLQRLLDRPSSHPAQRHQKKQVPQERDLIHDIFLAPATPESISGGEDESEPLDEFSIDEGDDDKEEIVARIDITAQGSTHVQSQRQQPPRIPQTKELDPVEFQKQQQELLEEELASMASRLKSSTLAMNATLQSQTKDLDDMEHLAQTNLDQVTDTTKKVEARLTKQRGWKKRLATWSMIGTVIGMWVLCFMVMKTVPKRKIGKINLFGRFRDGRNRFLDTWRRYFSKDEDEEMSRDGKAQWQEHQRRWQMWGLGYWQRRQEQHRTQQECEIHSDGTQTCYDVQDDSGRMEAVARKIEAERNLRRIVEKMVNASIVDVVESDSATDEEEPIHDAVSHDESSDDDQNRSHISDDPMGCISPTKDMVRYQTELDSLRIALNQLEHAMERIPVGSPERLQMSKDQDELQSELKNLSSAFALERNKARSMFWADKTNRINAMDHGRALGSVPFCEGEVIVGEFSKHEEDIKQDHILTERMKKNEERARLAANMQDQERLVKQAELERLEKEQVERADADRAKQERLAKEARMEVERLEQERLAALIEQERAMAEQMQKEKEAARLEKERLAAEAEKLAKEARLETERLERERLAVEAAKLAELERLERERLAAEAARLEEERLAAQQEKLAKEAQLEAERLERERLAVEAAKLAKLERLDRERLAAEAARLEEERLAAQQEKLAKEAQLEAERLERERLAVEAAKQAELERLERERLAAEAARLEEERLAAQQEKLAKEAQLEAERLERERLAVETAKLAELERLDRERLAAEAARLEEESLAAQQEKLAKEAQLEAERLERERLAVETAKQAELERLDRERLAAEAARLEEERLAAQQEKLVKEAQLEAERLERERLAVETAKQAEFERLDRERMAAEAARLEEKRLAAQQEKLAKEAQLEAERLENERLAAAVATQQAELERLDRERLAVEDAKKGPGKENTLQNVMAEAEAGAKEAIDLAMQIAAEKNDFVPSDVRFAAGRLKNDLLARYISVSPEMVEDFDKNGWRPIHEAARAGNLVGIQLLISAGCDLNSRTGRKRNGGTALWWAIQRFGEDHSAVKLLRYHGALDAGPVA</sequence>
<dbReference type="InterPro" id="IPR002110">
    <property type="entry name" value="Ankyrin_rpt"/>
</dbReference>
<feature type="domain" description="Elongation factor 1 beta central acidic region eukaryote" evidence="4">
    <location>
        <begin position="851"/>
        <end position="878"/>
    </location>
</feature>
<dbReference type="InterPro" id="IPR018940">
    <property type="entry name" value="EF-1_beta_acid_region_euk"/>
</dbReference>
<dbReference type="PROSITE" id="PS50297">
    <property type="entry name" value="ANK_REP_REGION"/>
    <property type="match status" value="1"/>
</dbReference>
<dbReference type="PROSITE" id="PS50088">
    <property type="entry name" value="ANK_REPEAT"/>
    <property type="match status" value="1"/>
</dbReference>
<keyword evidence="1" id="KW-0040">ANK repeat</keyword>
<dbReference type="Proteomes" id="UP001530315">
    <property type="component" value="Unassembled WGS sequence"/>
</dbReference>
<dbReference type="SMART" id="SM01182">
    <property type="entry name" value="EF-1_beta_acid"/>
    <property type="match status" value="8"/>
</dbReference>
<keyword evidence="6" id="KW-1185">Reference proteome</keyword>
<reference evidence="5 6" key="1">
    <citation type="submission" date="2024-10" db="EMBL/GenBank/DDBJ databases">
        <title>Updated reference genomes for cyclostephanoid diatoms.</title>
        <authorList>
            <person name="Roberts W.R."/>
            <person name="Alverson A.J."/>
        </authorList>
    </citation>
    <scope>NUCLEOTIDE SEQUENCE [LARGE SCALE GENOMIC DNA]</scope>
    <source>
        <strain evidence="5 6">AJA276-08</strain>
    </source>
</reference>
<evidence type="ECO:0000256" key="2">
    <source>
        <dbReference type="SAM" id="Coils"/>
    </source>
</evidence>
<comment type="caution">
    <text evidence="5">The sequence shown here is derived from an EMBL/GenBank/DDBJ whole genome shotgun (WGS) entry which is preliminary data.</text>
</comment>
<evidence type="ECO:0000313" key="5">
    <source>
        <dbReference type="EMBL" id="KAL3786896.1"/>
    </source>
</evidence>
<organism evidence="5 6">
    <name type="scientific">Stephanodiscus triporus</name>
    <dbReference type="NCBI Taxonomy" id="2934178"/>
    <lineage>
        <taxon>Eukaryota</taxon>
        <taxon>Sar</taxon>
        <taxon>Stramenopiles</taxon>
        <taxon>Ochrophyta</taxon>
        <taxon>Bacillariophyta</taxon>
        <taxon>Coscinodiscophyceae</taxon>
        <taxon>Thalassiosirophycidae</taxon>
        <taxon>Stephanodiscales</taxon>
        <taxon>Stephanodiscaceae</taxon>
        <taxon>Stephanodiscus</taxon>
    </lineage>
</organism>